<reference evidence="1 2" key="1">
    <citation type="submission" date="2023-02" db="EMBL/GenBank/DDBJ databases">
        <title>Complete genome sequence of a novel bacterium Oceanimonas sp. NTOU-MSR1 isolated from marine coast sediment.</title>
        <authorList>
            <person name="Yang H.-T."/>
            <person name="Chen Y.-L."/>
            <person name="Ho Y.-N."/>
        </authorList>
    </citation>
    <scope>NUCLEOTIDE SEQUENCE [LARGE SCALE GENOMIC DNA]</scope>
    <source>
        <strain evidence="1 2">NTOU-MSR1</strain>
    </source>
</reference>
<dbReference type="Proteomes" id="UP001223802">
    <property type="component" value="Chromosome"/>
</dbReference>
<name>A0AA50KSB5_9GAMM</name>
<sequence>MTIFYSFAREEVPLMFVQRPYHRTRLCTRRRQRQRQRLLRQWHRQRRR</sequence>
<dbReference type="EMBL" id="CP118224">
    <property type="protein sequence ID" value="WMC12185.1"/>
    <property type="molecule type" value="Genomic_DNA"/>
</dbReference>
<dbReference type="RefSeq" id="WP_306763419.1">
    <property type="nucleotide sequence ID" value="NZ_CP118224.1"/>
</dbReference>
<protein>
    <submittedName>
        <fullName evidence="1">Uncharacterized protein</fullName>
    </submittedName>
</protein>
<evidence type="ECO:0000313" key="1">
    <source>
        <dbReference type="EMBL" id="WMC12185.1"/>
    </source>
</evidence>
<evidence type="ECO:0000313" key="2">
    <source>
        <dbReference type="Proteomes" id="UP001223802"/>
    </source>
</evidence>
<dbReference type="AlphaFoldDB" id="A0AA50KSB5"/>
<gene>
    <name evidence="1" type="ORF">PU634_07445</name>
</gene>
<proteinExistence type="predicted"/>
<accession>A0AA50KSB5</accession>
<organism evidence="1 2">
    <name type="scientific">Oceanimonas pelagia</name>
    <dbReference type="NCBI Taxonomy" id="3028314"/>
    <lineage>
        <taxon>Bacteria</taxon>
        <taxon>Pseudomonadati</taxon>
        <taxon>Pseudomonadota</taxon>
        <taxon>Gammaproteobacteria</taxon>
        <taxon>Aeromonadales</taxon>
        <taxon>Aeromonadaceae</taxon>
        <taxon>Oceanimonas</taxon>
    </lineage>
</organism>
<dbReference type="KEGG" id="ope:PU634_07445"/>
<keyword evidence="2" id="KW-1185">Reference proteome</keyword>